<proteinExistence type="predicted"/>
<organism evidence="1 2">
    <name type="scientific">Caligus rogercresseyi</name>
    <name type="common">Sea louse</name>
    <dbReference type="NCBI Taxonomy" id="217165"/>
    <lineage>
        <taxon>Eukaryota</taxon>
        <taxon>Metazoa</taxon>
        <taxon>Ecdysozoa</taxon>
        <taxon>Arthropoda</taxon>
        <taxon>Crustacea</taxon>
        <taxon>Multicrustacea</taxon>
        <taxon>Hexanauplia</taxon>
        <taxon>Copepoda</taxon>
        <taxon>Siphonostomatoida</taxon>
        <taxon>Caligidae</taxon>
        <taxon>Caligus</taxon>
    </lineage>
</organism>
<accession>A0A7T8HF00</accession>
<dbReference type="OrthoDB" id="7540217at2759"/>
<evidence type="ECO:0000313" key="2">
    <source>
        <dbReference type="Proteomes" id="UP000595437"/>
    </source>
</evidence>
<dbReference type="EMBL" id="CP045895">
    <property type="protein sequence ID" value="QQP48786.1"/>
    <property type="molecule type" value="Genomic_DNA"/>
</dbReference>
<feature type="non-terminal residue" evidence="1">
    <location>
        <position position="64"/>
    </location>
</feature>
<sequence>MEEEKRHAISPKEVIEFFNYNKSYALLAAEMGCSKQTIANTINKDLGYSLYKKRHRMILTEGIK</sequence>
<name>A0A7T8HF00_CALRO</name>
<evidence type="ECO:0000313" key="1">
    <source>
        <dbReference type="EMBL" id="QQP48786.1"/>
    </source>
</evidence>
<dbReference type="AlphaFoldDB" id="A0A7T8HF00"/>
<dbReference type="Proteomes" id="UP000595437">
    <property type="component" value="Chromosome 6"/>
</dbReference>
<protein>
    <submittedName>
        <fullName evidence="1">Uncharacterized protein</fullName>
    </submittedName>
</protein>
<keyword evidence="2" id="KW-1185">Reference proteome</keyword>
<reference evidence="2" key="1">
    <citation type="submission" date="2021-01" db="EMBL/GenBank/DDBJ databases">
        <title>Caligus Genome Assembly.</title>
        <authorList>
            <person name="Gallardo-Escarate C."/>
        </authorList>
    </citation>
    <scope>NUCLEOTIDE SEQUENCE [LARGE SCALE GENOMIC DNA]</scope>
</reference>
<gene>
    <name evidence="1" type="ORF">FKW44_009212</name>
</gene>